<dbReference type="KEGG" id="tes:BW730_03945"/>
<reference evidence="2" key="1">
    <citation type="submission" date="2017-02" db="EMBL/GenBank/DDBJ databases">
        <title>Tessaracoccus aquaemaris sp. nov., isolated from the intestine of a Korean rockfish, Sebastes schlegelii, in a marine aquaculture pond.</title>
        <authorList>
            <person name="Tak E.J."/>
            <person name="Bae J.-W."/>
        </authorList>
    </citation>
    <scope>NUCLEOTIDE SEQUENCE [LARGE SCALE GENOMIC DNA]</scope>
    <source>
        <strain evidence="2">NSG39</strain>
    </source>
</reference>
<evidence type="ECO:0000313" key="1">
    <source>
        <dbReference type="EMBL" id="AQP46807.1"/>
    </source>
</evidence>
<keyword evidence="2" id="KW-1185">Reference proteome</keyword>
<dbReference type="STRING" id="1332264.BW730_03945"/>
<proteinExistence type="predicted"/>
<dbReference type="InterPro" id="IPR036291">
    <property type="entry name" value="NAD(P)-bd_dom_sf"/>
</dbReference>
<dbReference type="OrthoDB" id="9771302at2"/>
<sequence>MAKVSMDVLIVGGGRLRGDILASLERRGHTGRVASRSTGFDLTRQRLLDAVEPADAIIQAPGIATTKAAAAIGFFSDASRQCAEAATAWGARHVLLSIVNCSEPQNQSYGYYAGKAAEKAAALRANPDCRVVASTQWHMFAQQMLERLSWGPLAVVPSMRMQPVDPIAVADALAAYAVGEIDDAGVDLAGPEELSLLTMVRAVKPRGMLAVPLAIPGVMVAFRSGALVPRPGTAEIVGRSFDAWLNR</sequence>
<dbReference type="RefSeq" id="WP_077685118.1">
    <property type="nucleotide sequence ID" value="NZ_CP019606.1"/>
</dbReference>
<dbReference type="EMBL" id="CP019606">
    <property type="protein sequence ID" value="AQP46807.1"/>
    <property type="molecule type" value="Genomic_DNA"/>
</dbReference>
<name>A0A1Q2CL14_9ACTN</name>
<accession>A0A1Q2CL14</accession>
<evidence type="ECO:0008006" key="3">
    <source>
        <dbReference type="Google" id="ProtNLM"/>
    </source>
</evidence>
<dbReference type="AlphaFoldDB" id="A0A1Q2CL14"/>
<protein>
    <recommendedName>
        <fullName evidence="3">NADH(P)-binding protein</fullName>
    </recommendedName>
</protein>
<dbReference type="Gene3D" id="3.40.50.720">
    <property type="entry name" value="NAD(P)-binding Rossmann-like Domain"/>
    <property type="match status" value="1"/>
</dbReference>
<dbReference type="SUPFAM" id="SSF51735">
    <property type="entry name" value="NAD(P)-binding Rossmann-fold domains"/>
    <property type="match status" value="1"/>
</dbReference>
<organism evidence="1 2">
    <name type="scientific">Tessaracoccus aquimaris</name>
    <dbReference type="NCBI Taxonomy" id="1332264"/>
    <lineage>
        <taxon>Bacteria</taxon>
        <taxon>Bacillati</taxon>
        <taxon>Actinomycetota</taxon>
        <taxon>Actinomycetes</taxon>
        <taxon>Propionibacteriales</taxon>
        <taxon>Propionibacteriaceae</taxon>
        <taxon>Tessaracoccus</taxon>
    </lineage>
</organism>
<dbReference type="Proteomes" id="UP000188145">
    <property type="component" value="Chromosome"/>
</dbReference>
<gene>
    <name evidence="1" type="ORF">BW730_03945</name>
</gene>
<evidence type="ECO:0000313" key="2">
    <source>
        <dbReference type="Proteomes" id="UP000188145"/>
    </source>
</evidence>